<feature type="region of interest" description="Disordered" evidence="1">
    <location>
        <begin position="48"/>
        <end position="235"/>
    </location>
</feature>
<organism evidence="2 3">
    <name type="scientific">Schizothecium vesticola</name>
    <dbReference type="NCBI Taxonomy" id="314040"/>
    <lineage>
        <taxon>Eukaryota</taxon>
        <taxon>Fungi</taxon>
        <taxon>Dikarya</taxon>
        <taxon>Ascomycota</taxon>
        <taxon>Pezizomycotina</taxon>
        <taxon>Sordariomycetes</taxon>
        <taxon>Sordariomycetidae</taxon>
        <taxon>Sordariales</taxon>
        <taxon>Schizotheciaceae</taxon>
        <taxon>Schizothecium</taxon>
    </lineage>
</organism>
<evidence type="ECO:0000313" key="3">
    <source>
        <dbReference type="Proteomes" id="UP001172155"/>
    </source>
</evidence>
<protein>
    <submittedName>
        <fullName evidence="2">Uncharacterized protein</fullName>
    </submittedName>
</protein>
<evidence type="ECO:0000256" key="1">
    <source>
        <dbReference type="SAM" id="MobiDB-lite"/>
    </source>
</evidence>
<accession>A0AA40EP31</accession>
<feature type="compositionally biased region" description="Low complexity" evidence="1">
    <location>
        <begin position="80"/>
        <end position="97"/>
    </location>
</feature>
<comment type="caution">
    <text evidence="2">The sequence shown here is derived from an EMBL/GenBank/DDBJ whole genome shotgun (WGS) entry which is preliminary data.</text>
</comment>
<reference evidence="2" key="1">
    <citation type="submission" date="2023-06" db="EMBL/GenBank/DDBJ databases">
        <title>Genome-scale phylogeny and comparative genomics of the fungal order Sordariales.</title>
        <authorList>
            <consortium name="Lawrence Berkeley National Laboratory"/>
            <person name="Hensen N."/>
            <person name="Bonometti L."/>
            <person name="Westerberg I."/>
            <person name="Brannstrom I.O."/>
            <person name="Guillou S."/>
            <person name="Cros-Aarteil S."/>
            <person name="Calhoun S."/>
            <person name="Haridas S."/>
            <person name="Kuo A."/>
            <person name="Mondo S."/>
            <person name="Pangilinan J."/>
            <person name="Riley R."/>
            <person name="LaButti K."/>
            <person name="Andreopoulos B."/>
            <person name="Lipzen A."/>
            <person name="Chen C."/>
            <person name="Yanf M."/>
            <person name="Daum C."/>
            <person name="Ng V."/>
            <person name="Clum A."/>
            <person name="Steindorff A."/>
            <person name="Ohm R."/>
            <person name="Martin F."/>
            <person name="Silar P."/>
            <person name="Natvig D."/>
            <person name="Lalanne C."/>
            <person name="Gautier V."/>
            <person name="Ament-velasquez S.L."/>
            <person name="Kruys A."/>
            <person name="Hutchinson M.I."/>
            <person name="Powell A.J."/>
            <person name="Barry K."/>
            <person name="Miller A.N."/>
            <person name="Grigoriev I.V."/>
            <person name="Debuchy R."/>
            <person name="Gladieux P."/>
            <person name="Thoren M.H."/>
            <person name="Johannesson H."/>
        </authorList>
    </citation>
    <scope>NUCLEOTIDE SEQUENCE</scope>
    <source>
        <strain evidence="2">SMH3187-1</strain>
    </source>
</reference>
<dbReference type="Proteomes" id="UP001172155">
    <property type="component" value="Unassembled WGS sequence"/>
</dbReference>
<feature type="compositionally biased region" description="Pro residues" evidence="1">
    <location>
        <begin position="201"/>
        <end position="221"/>
    </location>
</feature>
<dbReference type="EMBL" id="JAUKUD010000005">
    <property type="protein sequence ID" value="KAK0742869.1"/>
    <property type="molecule type" value="Genomic_DNA"/>
</dbReference>
<feature type="compositionally biased region" description="Low complexity" evidence="1">
    <location>
        <begin position="49"/>
        <end position="60"/>
    </location>
</feature>
<sequence length="370" mass="39585">MPRRDALKKQPEPAAPSKASRKRKADDGPQLGTNINISLNLAVGAGGNVSFSSASSAPAAKKAKTVKAEPAVKKVKAPAKAKASTTKATATKPTATSYSWTPSKEAAPVFGASSANVPRTNRAARRSRPLALGSRLPPSSPPQSAPRTKQTARRGGPLASASRQPPSSPPQPTPRGQTALRGDRMHPAGVIDTGPKFPSTGAPPPAPDFDPVFDDPPPPYPGSEDDLADGPPPPGLLNGRYAINVHDWNRMDSSLVLTLDGNMLWGSFDIGGFFRGIIRLNERPYQSSYDMLAFDWRGENESTGYYRDGDDEPDGSFIRFVGDGRIEGMIGSGEGLLRFDGERISGQEMRSEISAWNMRRQWHEGPDLHA</sequence>
<feature type="compositionally biased region" description="Basic and acidic residues" evidence="1">
    <location>
        <begin position="1"/>
        <end position="11"/>
    </location>
</feature>
<dbReference type="AlphaFoldDB" id="A0AA40EP31"/>
<keyword evidence="3" id="KW-1185">Reference proteome</keyword>
<name>A0AA40EP31_9PEZI</name>
<feature type="region of interest" description="Disordered" evidence="1">
    <location>
        <begin position="1"/>
        <end position="33"/>
    </location>
</feature>
<proteinExistence type="predicted"/>
<evidence type="ECO:0000313" key="2">
    <source>
        <dbReference type="EMBL" id="KAK0742869.1"/>
    </source>
</evidence>
<gene>
    <name evidence="2" type="ORF">B0T18DRAFT_430270</name>
</gene>